<dbReference type="PROSITE" id="PS50943">
    <property type="entry name" value="HTH_CROC1"/>
    <property type="match status" value="1"/>
</dbReference>
<comment type="caution">
    <text evidence="3">The sequence shown here is derived from an EMBL/GenBank/DDBJ whole genome shotgun (WGS) entry which is preliminary data.</text>
</comment>
<dbReference type="InterPro" id="IPR013656">
    <property type="entry name" value="PAS_4"/>
</dbReference>
<keyword evidence="4" id="KW-1185">Reference proteome</keyword>
<dbReference type="Pfam" id="PF12844">
    <property type="entry name" value="HTH_19"/>
    <property type="match status" value="1"/>
</dbReference>
<dbReference type="Pfam" id="PF08448">
    <property type="entry name" value="PAS_4"/>
    <property type="match status" value="1"/>
</dbReference>
<accession>A0ABT5VCP7</accession>
<dbReference type="SMART" id="SM00530">
    <property type="entry name" value="HTH_XRE"/>
    <property type="match status" value="1"/>
</dbReference>
<dbReference type="Proteomes" id="UP001148125">
    <property type="component" value="Unassembled WGS sequence"/>
</dbReference>
<keyword evidence="1" id="KW-0238">DNA-binding</keyword>
<dbReference type="EMBL" id="JAOTPO010000004">
    <property type="protein sequence ID" value="MDE5413227.1"/>
    <property type="molecule type" value="Genomic_DNA"/>
</dbReference>
<reference evidence="3" key="1">
    <citation type="submission" date="2024-05" db="EMBL/GenBank/DDBJ databases">
        <title>Alkalihalobacillus sp. strain MEB203 novel alkaliphilic bacterium from Lonar Lake, India.</title>
        <authorList>
            <person name="Joshi A."/>
            <person name="Thite S."/>
            <person name="Mengade P."/>
        </authorList>
    </citation>
    <scope>NUCLEOTIDE SEQUENCE</scope>
    <source>
        <strain evidence="3">MEB 203</strain>
    </source>
</reference>
<feature type="domain" description="HTH cro/C1-type" evidence="2">
    <location>
        <begin position="5"/>
        <end position="59"/>
    </location>
</feature>
<dbReference type="InterPro" id="IPR010982">
    <property type="entry name" value="Lambda_DNA-bd_dom_sf"/>
</dbReference>
<proteinExistence type="predicted"/>
<evidence type="ECO:0000256" key="1">
    <source>
        <dbReference type="ARBA" id="ARBA00023125"/>
    </source>
</evidence>
<dbReference type="SUPFAM" id="SSF55785">
    <property type="entry name" value="PYP-like sensor domain (PAS domain)"/>
    <property type="match status" value="1"/>
</dbReference>
<dbReference type="SUPFAM" id="SSF47413">
    <property type="entry name" value="lambda repressor-like DNA-binding domains"/>
    <property type="match status" value="1"/>
</dbReference>
<gene>
    <name evidence="3" type="ORF">N7Z68_07495</name>
</gene>
<dbReference type="PANTHER" id="PTHR46797:SF1">
    <property type="entry name" value="METHYLPHOSPHONATE SYNTHASE"/>
    <property type="match status" value="1"/>
</dbReference>
<dbReference type="InterPro" id="IPR050807">
    <property type="entry name" value="TransReg_Diox_bact_type"/>
</dbReference>
<dbReference type="InterPro" id="IPR035965">
    <property type="entry name" value="PAS-like_dom_sf"/>
</dbReference>
<evidence type="ECO:0000313" key="4">
    <source>
        <dbReference type="Proteomes" id="UP001148125"/>
    </source>
</evidence>
<dbReference type="InterPro" id="IPR001387">
    <property type="entry name" value="Cro/C1-type_HTH"/>
</dbReference>
<name>A0ABT5VCP7_9BACI</name>
<dbReference type="PANTHER" id="PTHR46797">
    <property type="entry name" value="HTH-TYPE TRANSCRIPTIONAL REGULATOR"/>
    <property type="match status" value="1"/>
</dbReference>
<sequence>MRDWLKNVRKERGLTQEEVASSAFINRAFYTQIENGSRNPSFEVAKNIATILGISPSAFYTNEFSEPFQLALRNSPMIIAHCDLELRYTWIFNQHPDFDPENSVGKRDDELAVNEGTLALMALKQEVIRKGKQMQKKICFPLTDGVHCYYVFAEPLVDSNSEIVGVVTASMDITEFTPDEEE</sequence>
<dbReference type="Gene3D" id="1.10.260.40">
    <property type="entry name" value="lambda repressor-like DNA-binding domains"/>
    <property type="match status" value="1"/>
</dbReference>
<protein>
    <submittedName>
        <fullName evidence="3">Helix-turn-helix domain-containing protein</fullName>
    </submittedName>
</protein>
<evidence type="ECO:0000313" key="3">
    <source>
        <dbReference type="EMBL" id="MDE5413227.1"/>
    </source>
</evidence>
<evidence type="ECO:0000259" key="2">
    <source>
        <dbReference type="PROSITE" id="PS50943"/>
    </source>
</evidence>
<organism evidence="3 4">
    <name type="scientific">Alkalihalobacterium chitinilyticum</name>
    <dbReference type="NCBI Taxonomy" id="2980103"/>
    <lineage>
        <taxon>Bacteria</taxon>
        <taxon>Bacillati</taxon>
        <taxon>Bacillota</taxon>
        <taxon>Bacilli</taxon>
        <taxon>Bacillales</taxon>
        <taxon>Bacillaceae</taxon>
        <taxon>Alkalihalobacterium</taxon>
    </lineage>
</organism>
<dbReference type="CDD" id="cd00093">
    <property type="entry name" value="HTH_XRE"/>
    <property type="match status" value="1"/>
</dbReference>
<dbReference type="Gene3D" id="3.30.450.20">
    <property type="entry name" value="PAS domain"/>
    <property type="match status" value="1"/>
</dbReference>
<dbReference type="RefSeq" id="WP_275117852.1">
    <property type="nucleotide sequence ID" value="NZ_JAOTPO010000004.1"/>
</dbReference>